<evidence type="ECO:0000313" key="1">
    <source>
        <dbReference type="EMBL" id="CAH0102703.1"/>
    </source>
</evidence>
<accession>A0A8J2WIC2</accession>
<keyword evidence="2" id="KW-1185">Reference proteome</keyword>
<name>A0A8J2WIC2_9CRUS</name>
<evidence type="ECO:0000313" key="2">
    <source>
        <dbReference type="Proteomes" id="UP000789390"/>
    </source>
</evidence>
<sequence length="212" mass="23897">MKIWVILFTTAVEFVTLSILFSPVLVKAVAVTSVVTSTVTTTVTSMNKQVCCQLVNVTGACRRRRNFEFIDKPEILTFDEDIEDDIDVTLRNVFRSSSQFLPTKTLGIEMTPLVVQPIKLGGFAPMKHAVQSSLPMFLLGRRKSALYHDDSLQNRFFFSFFGPFLRRPTSIFTTFSTETKTIVVSTTASFFIVGCTPRPFPFKICPTKRGRL</sequence>
<dbReference type="Proteomes" id="UP000789390">
    <property type="component" value="Unassembled WGS sequence"/>
</dbReference>
<gene>
    <name evidence="1" type="ORF">DGAL_LOCUS5147</name>
</gene>
<proteinExistence type="predicted"/>
<comment type="caution">
    <text evidence="1">The sequence shown here is derived from an EMBL/GenBank/DDBJ whole genome shotgun (WGS) entry which is preliminary data.</text>
</comment>
<organism evidence="1 2">
    <name type="scientific">Daphnia galeata</name>
    <dbReference type="NCBI Taxonomy" id="27404"/>
    <lineage>
        <taxon>Eukaryota</taxon>
        <taxon>Metazoa</taxon>
        <taxon>Ecdysozoa</taxon>
        <taxon>Arthropoda</taxon>
        <taxon>Crustacea</taxon>
        <taxon>Branchiopoda</taxon>
        <taxon>Diplostraca</taxon>
        <taxon>Cladocera</taxon>
        <taxon>Anomopoda</taxon>
        <taxon>Daphniidae</taxon>
        <taxon>Daphnia</taxon>
    </lineage>
</organism>
<protein>
    <submittedName>
        <fullName evidence="1">Uncharacterized protein</fullName>
    </submittedName>
</protein>
<reference evidence="1" key="1">
    <citation type="submission" date="2021-11" db="EMBL/GenBank/DDBJ databases">
        <authorList>
            <person name="Schell T."/>
        </authorList>
    </citation>
    <scope>NUCLEOTIDE SEQUENCE</scope>
    <source>
        <strain evidence="1">M5</strain>
    </source>
</reference>
<dbReference type="AlphaFoldDB" id="A0A8J2WIC2"/>
<dbReference type="EMBL" id="CAKKLH010000090">
    <property type="protein sequence ID" value="CAH0102703.1"/>
    <property type="molecule type" value="Genomic_DNA"/>
</dbReference>
<dbReference type="OrthoDB" id="10375605at2759"/>